<dbReference type="AlphaFoldDB" id="A0A1D8D5Y0"/>
<protein>
    <submittedName>
        <fullName evidence="1">Glutaredoxin</fullName>
    </submittedName>
</protein>
<reference evidence="1" key="1">
    <citation type="submission" date="2016-09" db="EMBL/GenBank/DDBJ databases">
        <title>Genome sequence of Chlorobaculum limnaeum.</title>
        <authorList>
            <person name="Liu Z."/>
            <person name="Tank M."/>
            <person name="Bryant D.A."/>
        </authorList>
    </citation>
    <scope>NUCLEOTIDE SEQUENCE [LARGE SCALE GENOMIC DNA]</scope>
    <source>
        <strain evidence="1">DSM 1677</strain>
    </source>
</reference>
<dbReference type="SUPFAM" id="SSF52833">
    <property type="entry name" value="Thioredoxin-like"/>
    <property type="match status" value="1"/>
</dbReference>
<keyword evidence="2" id="KW-1185">Reference proteome</keyword>
<dbReference type="Pfam" id="PF05768">
    <property type="entry name" value="Glrx-like"/>
    <property type="match status" value="1"/>
</dbReference>
<proteinExistence type="predicted"/>
<dbReference type="Proteomes" id="UP000095185">
    <property type="component" value="Chromosome"/>
</dbReference>
<evidence type="ECO:0000313" key="1">
    <source>
        <dbReference type="EMBL" id="AOS82859.1"/>
    </source>
</evidence>
<name>A0A1D8D5Y0_CHLLM</name>
<dbReference type="PANTHER" id="PTHR33558:SF1">
    <property type="entry name" value="GLUTAREDOXIN-LIKE PROTEIN C5ORF63 HOMOLOG"/>
    <property type="match status" value="1"/>
</dbReference>
<gene>
    <name evidence="1" type="ORF">BIU88_01045</name>
</gene>
<evidence type="ECO:0000313" key="2">
    <source>
        <dbReference type="Proteomes" id="UP000095185"/>
    </source>
</evidence>
<dbReference type="InterPro" id="IPR036249">
    <property type="entry name" value="Thioredoxin-like_sf"/>
</dbReference>
<dbReference type="EMBL" id="CP017305">
    <property type="protein sequence ID" value="AOS82859.1"/>
    <property type="molecule type" value="Genomic_DNA"/>
</dbReference>
<dbReference type="RefSeq" id="WP_069808590.1">
    <property type="nucleotide sequence ID" value="NZ_CP017305.1"/>
</dbReference>
<dbReference type="OrthoDB" id="32865at2"/>
<dbReference type="InterPro" id="IPR008554">
    <property type="entry name" value="Glutaredoxin-like"/>
</dbReference>
<dbReference type="PANTHER" id="PTHR33558">
    <property type="entry name" value="GLUTAREDOXIN-LIKE PROTEIN C5ORF63 HOMOLOG"/>
    <property type="match status" value="1"/>
</dbReference>
<sequence length="80" mass="8882">MTPRVTIYGKPECCLCDQALEALEAVQKLVPFEIEKRDISGDAGLIGRYGLDIPVILVDGKLAFRHRVDKERLTELLKGG</sequence>
<dbReference type="STRING" id="274537.BIU88_01045"/>
<dbReference type="KEGG" id="clz:BIU88_01045"/>
<dbReference type="Gene3D" id="3.40.30.10">
    <property type="entry name" value="Glutaredoxin"/>
    <property type="match status" value="1"/>
</dbReference>
<dbReference type="InterPro" id="IPR052565">
    <property type="entry name" value="Glutaredoxin-like_YDR286C"/>
</dbReference>
<accession>A0A1D8D5Y0</accession>
<organism evidence="1 2">
    <name type="scientific">Chlorobaculum limnaeum</name>
    <dbReference type="NCBI Taxonomy" id="274537"/>
    <lineage>
        <taxon>Bacteria</taxon>
        <taxon>Pseudomonadati</taxon>
        <taxon>Chlorobiota</taxon>
        <taxon>Chlorobiia</taxon>
        <taxon>Chlorobiales</taxon>
        <taxon>Chlorobiaceae</taxon>
        <taxon>Chlorobaculum</taxon>
    </lineage>
</organism>